<dbReference type="PANTHER" id="PTHR30404:SF8">
    <property type="entry name" value="AUTOLYSIN PH-RELATED"/>
    <property type="match status" value="1"/>
</dbReference>
<dbReference type="OrthoDB" id="43070at2"/>
<dbReference type="Pfam" id="PF01520">
    <property type="entry name" value="Amidase_3"/>
    <property type="match status" value="1"/>
</dbReference>
<dbReference type="GO" id="GO:0030288">
    <property type="term" value="C:outer membrane-bounded periplasmic space"/>
    <property type="evidence" value="ECO:0007669"/>
    <property type="project" value="TreeGrafter"/>
</dbReference>
<protein>
    <submittedName>
        <fullName evidence="2">N-acetylmuramoyl-L-alanine amidase</fullName>
    </submittedName>
</protein>
<dbReference type="EMBL" id="QYZD01000004">
    <property type="protein sequence ID" value="RJG25198.1"/>
    <property type="molecule type" value="Genomic_DNA"/>
</dbReference>
<dbReference type="PANTHER" id="PTHR30404">
    <property type="entry name" value="N-ACETYLMURAMOYL-L-ALANINE AMIDASE"/>
    <property type="match status" value="1"/>
</dbReference>
<dbReference type="GO" id="GO:0008745">
    <property type="term" value="F:N-acetylmuramoyl-L-alanine amidase activity"/>
    <property type="evidence" value="ECO:0007669"/>
    <property type="project" value="InterPro"/>
</dbReference>
<dbReference type="RefSeq" id="WP_119792147.1">
    <property type="nucleotide sequence ID" value="NZ_QYZD01000004.1"/>
</dbReference>
<dbReference type="Proteomes" id="UP000266177">
    <property type="component" value="Unassembled WGS sequence"/>
</dbReference>
<dbReference type="InterPro" id="IPR050695">
    <property type="entry name" value="N-acetylmuramoyl_amidase_3"/>
</dbReference>
<accession>A0A3A3GKU9</accession>
<dbReference type="AlphaFoldDB" id="A0A3A3GKU9"/>
<dbReference type="InterPro" id="IPR002508">
    <property type="entry name" value="MurNAc-LAA_cat"/>
</dbReference>
<reference evidence="2 3" key="1">
    <citation type="submission" date="2018-09" db="EMBL/GenBank/DDBJ databases">
        <title>Paenibacillus SK2017-BO5.</title>
        <authorList>
            <person name="Piskunova J.V."/>
            <person name="Dubiley S.A."/>
            <person name="Severinov K.V."/>
        </authorList>
    </citation>
    <scope>NUCLEOTIDE SEQUENCE [LARGE SCALE GENOMIC DNA]</scope>
    <source>
        <strain evidence="2 3">BO5</strain>
    </source>
</reference>
<evidence type="ECO:0000313" key="3">
    <source>
        <dbReference type="Proteomes" id="UP000266177"/>
    </source>
</evidence>
<sequence>MRKDIKRSHIVIKGERNMGYKMITVHAGHNAFVPGATGCGYKEHEVAREFAAMLIDAFKQAGQAVASTTDDMGKTQNENLANIVRNCNSYDKDGRLDISLHLNAAASTATGVEVLYYDQQALSASVSRAISEAVGIRDRGAKERKELQVLNSTNAPAILIELAFITNPDDMRRLLNNKENVMSAIVKTVTGREAPESSGKKKIVTGGLSVAAIHELSQMFLEKRFWAQIQFLNNGTSYAVTGALSGENLARAETWFQQHGWNYELRDA</sequence>
<dbReference type="CDD" id="cd02696">
    <property type="entry name" value="MurNAc-LAA"/>
    <property type="match status" value="1"/>
</dbReference>
<feature type="domain" description="MurNAc-LAA" evidence="1">
    <location>
        <begin position="81"/>
        <end position="190"/>
    </location>
</feature>
<dbReference type="GO" id="GO:0009253">
    <property type="term" value="P:peptidoglycan catabolic process"/>
    <property type="evidence" value="ECO:0007669"/>
    <property type="project" value="InterPro"/>
</dbReference>
<dbReference type="Gene3D" id="3.30.70.2030">
    <property type="match status" value="1"/>
</dbReference>
<evidence type="ECO:0000259" key="1">
    <source>
        <dbReference type="SMART" id="SM00646"/>
    </source>
</evidence>
<gene>
    <name evidence="2" type="ORF">DQX05_07005</name>
</gene>
<proteinExistence type="predicted"/>
<name>A0A3A3GKU9_PANTH</name>
<dbReference type="SUPFAM" id="SSF53187">
    <property type="entry name" value="Zn-dependent exopeptidases"/>
    <property type="match status" value="1"/>
</dbReference>
<evidence type="ECO:0000313" key="2">
    <source>
        <dbReference type="EMBL" id="RJG25198.1"/>
    </source>
</evidence>
<dbReference type="Gene3D" id="3.40.630.40">
    <property type="entry name" value="Zn-dependent exopeptidases"/>
    <property type="match status" value="1"/>
</dbReference>
<organism evidence="2 3">
    <name type="scientific">Paenibacillus thiaminolyticus</name>
    <name type="common">Bacillus thiaminolyticus</name>
    <dbReference type="NCBI Taxonomy" id="49283"/>
    <lineage>
        <taxon>Bacteria</taxon>
        <taxon>Bacillati</taxon>
        <taxon>Bacillota</taxon>
        <taxon>Bacilli</taxon>
        <taxon>Bacillales</taxon>
        <taxon>Paenibacillaceae</taxon>
        <taxon>Paenibacillus</taxon>
    </lineage>
</organism>
<dbReference type="SMART" id="SM00646">
    <property type="entry name" value="Ami_3"/>
    <property type="match status" value="1"/>
</dbReference>
<comment type="caution">
    <text evidence="2">The sequence shown here is derived from an EMBL/GenBank/DDBJ whole genome shotgun (WGS) entry which is preliminary data.</text>
</comment>